<reference evidence="2 3" key="1">
    <citation type="submission" date="2021-02" db="EMBL/GenBank/DDBJ databases">
        <title>De Novo genome assembly of isolated myxobacteria.</title>
        <authorList>
            <person name="Stevens D.C."/>
        </authorList>
    </citation>
    <scope>NUCLEOTIDE SEQUENCE [LARGE SCALE GENOMIC DNA]</scope>
    <source>
        <strain evidence="3">SCPEA02</strain>
    </source>
</reference>
<dbReference type="PANTHER" id="PTHR34989">
    <property type="entry name" value="PROTEIN HDED"/>
    <property type="match status" value="1"/>
</dbReference>
<dbReference type="InterPro" id="IPR005325">
    <property type="entry name" value="DUF308_memb"/>
</dbReference>
<dbReference type="EMBL" id="CP071090">
    <property type="protein sequence ID" value="QSQ26676.1"/>
    <property type="molecule type" value="Genomic_DNA"/>
</dbReference>
<dbReference type="RefSeq" id="WP_206728221.1">
    <property type="nucleotide sequence ID" value="NZ_CP071090.1"/>
</dbReference>
<dbReference type="Proteomes" id="UP000662747">
    <property type="component" value="Chromosome"/>
</dbReference>
<dbReference type="PANTHER" id="PTHR34989:SF1">
    <property type="entry name" value="PROTEIN HDED"/>
    <property type="match status" value="1"/>
</dbReference>
<accession>A0ABX7P8B9</accession>
<dbReference type="InterPro" id="IPR052712">
    <property type="entry name" value="Acid_resist_chaperone_HdeD"/>
</dbReference>
<keyword evidence="1" id="KW-1133">Transmembrane helix</keyword>
<organism evidence="2 3">
    <name type="scientific">Pyxidicoccus parkwayensis</name>
    <dbReference type="NCBI Taxonomy" id="2813578"/>
    <lineage>
        <taxon>Bacteria</taxon>
        <taxon>Pseudomonadati</taxon>
        <taxon>Myxococcota</taxon>
        <taxon>Myxococcia</taxon>
        <taxon>Myxococcales</taxon>
        <taxon>Cystobacterineae</taxon>
        <taxon>Myxococcaceae</taxon>
        <taxon>Pyxidicoccus</taxon>
    </lineage>
</organism>
<keyword evidence="1" id="KW-0472">Membrane</keyword>
<evidence type="ECO:0000313" key="3">
    <source>
        <dbReference type="Proteomes" id="UP000662747"/>
    </source>
</evidence>
<gene>
    <name evidence="2" type="ORF">JY651_17850</name>
</gene>
<evidence type="ECO:0000256" key="1">
    <source>
        <dbReference type="SAM" id="Phobius"/>
    </source>
</evidence>
<sequence length="191" mass="20181">MDLMDATGSLTELRNHRGWFLILGVALMLLGGFALRAAVAASLVSVVTLGVALIVGGVAEVIHAFGGRHSRGFTLHLLAGVLSIVVGALVVRAPVQSAVSITLLIIGWLAASGIFRIFTSLFTRQEGWGWELANGVISLALGLIVWSRFPASAMWLIGTFVGIEILFRGISWIVFSLGLRGQPPRPATPGV</sequence>
<feature type="transmembrane region" description="Helical" evidence="1">
    <location>
        <begin position="155"/>
        <end position="175"/>
    </location>
</feature>
<dbReference type="Pfam" id="PF03729">
    <property type="entry name" value="DUF308"/>
    <property type="match status" value="1"/>
</dbReference>
<feature type="transmembrane region" description="Helical" evidence="1">
    <location>
        <begin position="73"/>
        <end position="91"/>
    </location>
</feature>
<feature type="transmembrane region" description="Helical" evidence="1">
    <location>
        <begin position="45"/>
        <end position="66"/>
    </location>
</feature>
<keyword evidence="3" id="KW-1185">Reference proteome</keyword>
<proteinExistence type="predicted"/>
<feature type="transmembrane region" description="Helical" evidence="1">
    <location>
        <begin position="130"/>
        <end position="149"/>
    </location>
</feature>
<keyword evidence="1" id="KW-0812">Transmembrane</keyword>
<feature type="transmembrane region" description="Helical" evidence="1">
    <location>
        <begin position="97"/>
        <end position="118"/>
    </location>
</feature>
<protein>
    <submittedName>
        <fullName evidence="2">HdeD family acid-resistance protein</fullName>
    </submittedName>
</protein>
<feature type="transmembrane region" description="Helical" evidence="1">
    <location>
        <begin position="20"/>
        <end position="39"/>
    </location>
</feature>
<evidence type="ECO:0000313" key="2">
    <source>
        <dbReference type="EMBL" id="QSQ26676.1"/>
    </source>
</evidence>
<name>A0ABX7P8B9_9BACT</name>